<feature type="compositionally biased region" description="Polar residues" evidence="15">
    <location>
        <begin position="2392"/>
        <end position="2403"/>
    </location>
</feature>
<dbReference type="Gene3D" id="3.40.50.2300">
    <property type="match status" value="1"/>
</dbReference>
<dbReference type="InterPro" id="IPR011990">
    <property type="entry name" value="TPR-like_helical_dom_sf"/>
</dbReference>
<dbReference type="STRING" id="1047168.A0A0F4G495"/>
<dbReference type="SUPFAM" id="SSF55781">
    <property type="entry name" value="GAF domain-like"/>
    <property type="match status" value="1"/>
</dbReference>
<gene>
    <name evidence="19" type="ORF">TI39_contig5897g00003</name>
</gene>
<dbReference type="Pfam" id="PF00512">
    <property type="entry name" value="HisKA"/>
    <property type="match status" value="1"/>
</dbReference>
<feature type="compositionally biased region" description="Basic and acidic residues" evidence="15">
    <location>
        <begin position="2416"/>
        <end position="2427"/>
    </location>
</feature>
<dbReference type="InterPro" id="IPR005467">
    <property type="entry name" value="His_kinase_dom"/>
</dbReference>
<protein>
    <recommendedName>
        <fullName evidence="3">histidine kinase</fullName>
        <ecNumber evidence="3">2.7.13.3</ecNumber>
    </recommendedName>
</protein>
<evidence type="ECO:0000256" key="15">
    <source>
        <dbReference type="SAM" id="MobiDB-lite"/>
    </source>
</evidence>
<keyword evidence="5 13" id="KW-0597">Phosphoprotein</keyword>
<dbReference type="SUPFAM" id="SSF52172">
    <property type="entry name" value="CheY-like"/>
    <property type="match status" value="1"/>
</dbReference>
<dbReference type="InterPro" id="IPR001789">
    <property type="entry name" value="Sig_transdc_resp-reg_receiver"/>
</dbReference>
<dbReference type="Gene3D" id="3.30.565.10">
    <property type="entry name" value="Histidine kinase-like ATPase, C-terminal domain"/>
    <property type="match status" value="1"/>
</dbReference>
<evidence type="ECO:0000256" key="9">
    <source>
        <dbReference type="ARBA" id="ARBA00022777"/>
    </source>
</evidence>
<comment type="caution">
    <text evidence="19">The sequence shown here is derived from an EMBL/GenBank/DDBJ whole genome shotgun (WGS) entry which is preliminary data.</text>
</comment>
<feature type="compositionally biased region" description="Polar residues" evidence="15">
    <location>
        <begin position="498"/>
        <end position="510"/>
    </location>
</feature>
<dbReference type="GO" id="GO:0004674">
    <property type="term" value="F:protein serine/threonine kinase activity"/>
    <property type="evidence" value="ECO:0007669"/>
    <property type="project" value="UniProtKB-KW"/>
</dbReference>
<dbReference type="PROSITE" id="PS50011">
    <property type="entry name" value="PROTEIN_KINASE_DOM"/>
    <property type="match status" value="1"/>
</dbReference>
<dbReference type="FunFam" id="3.30.565.10:FF:000010">
    <property type="entry name" value="Sensor histidine kinase RcsC"/>
    <property type="match status" value="1"/>
</dbReference>
<dbReference type="InterPro" id="IPR036097">
    <property type="entry name" value="HisK_dim/P_sf"/>
</dbReference>
<feature type="compositionally biased region" description="Basic and acidic residues" evidence="15">
    <location>
        <begin position="513"/>
        <end position="525"/>
    </location>
</feature>
<dbReference type="Pfam" id="PF00072">
    <property type="entry name" value="Response_reg"/>
    <property type="match status" value="1"/>
</dbReference>
<dbReference type="PROSITE" id="PS50110">
    <property type="entry name" value="RESPONSE_REGULATORY"/>
    <property type="match status" value="1"/>
</dbReference>
<dbReference type="InterPro" id="IPR011006">
    <property type="entry name" value="CheY-like_superfamily"/>
</dbReference>
<evidence type="ECO:0000256" key="5">
    <source>
        <dbReference type="ARBA" id="ARBA00022553"/>
    </source>
</evidence>
<keyword evidence="19" id="KW-0723">Serine/threonine-protein kinase</keyword>
<dbReference type="SMART" id="SM00387">
    <property type="entry name" value="HATPase_c"/>
    <property type="match status" value="1"/>
</dbReference>
<keyword evidence="11" id="KW-1133">Transmembrane helix</keyword>
<dbReference type="Proteomes" id="UP000033647">
    <property type="component" value="Unassembled WGS sequence"/>
</dbReference>
<keyword evidence="12" id="KW-0472">Membrane</keyword>
<feature type="region of interest" description="Disordered" evidence="15">
    <location>
        <begin position="448"/>
        <end position="543"/>
    </location>
</feature>
<keyword evidence="8" id="KW-0547">Nucleotide-binding</keyword>
<dbReference type="GO" id="GO:0009927">
    <property type="term" value="F:histidine phosphotransfer kinase activity"/>
    <property type="evidence" value="ECO:0007669"/>
    <property type="project" value="TreeGrafter"/>
</dbReference>
<evidence type="ECO:0000313" key="19">
    <source>
        <dbReference type="EMBL" id="KJX92181.1"/>
    </source>
</evidence>
<dbReference type="SUPFAM" id="SSF52540">
    <property type="entry name" value="P-loop containing nucleoside triphosphate hydrolases"/>
    <property type="match status" value="1"/>
</dbReference>
<dbReference type="InterPro" id="IPR000719">
    <property type="entry name" value="Prot_kinase_dom"/>
</dbReference>
<dbReference type="InterPro" id="IPR003594">
    <property type="entry name" value="HATPase_dom"/>
</dbReference>
<feature type="region of interest" description="Disordered" evidence="15">
    <location>
        <begin position="2106"/>
        <end position="2128"/>
    </location>
</feature>
<evidence type="ECO:0000259" key="18">
    <source>
        <dbReference type="PROSITE" id="PS50110"/>
    </source>
</evidence>
<evidence type="ECO:0000256" key="14">
    <source>
        <dbReference type="SAM" id="Coils"/>
    </source>
</evidence>
<dbReference type="InterPro" id="IPR004358">
    <property type="entry name" value="Sig_transdc_His_kin-like_C"/>
</dbReference>
<dbReference type="Gene3D" id="1.25.40.10">
    <property type="entry name" value="Tetratricopeptide repeat domain"/>
    <property type="match status" value="1"/>
</dbReference>
<dbReference type="Pfam" id="PF13185">
    <property type="entry name" value="GAF_2"/>
    <property type="match status" value="1"/>
</dbReference>
<evidence type="ECO:0000256" key="13">
    <source>
        <dbReference type="PROSITE-ProRule" id="PRU00169"/>
    </source>
</evidence>
<dbReference type="FunFam" id="3.40.50.2300:FF:000285">
    <property type="entry name" value="Putative sensor histidine kinase/response regulator"/>
    <property type="match status" value="1"/>
</dbReference>
<keyword evidence="20" id="KW-1185">Reference proteome</keyword>
<evidence type="ECO:0000256" key="2">
    <source>
        <dbReference type="ARBA" id="ARBA00004651"/>
    </source>
</evidence>
<feature type="region of interest" description="Disordered" evidence="15">
    <location>
        <begin position="2306"/>
        <end position="2434"/>
    </location>
</feature>
<dbReference type="Pfam" id="PF13191">
    <property type="entry name" value="AAA_16"/>
    <property type="match status" value="1"/>
</dbReference>
<evidence type="ECO:0000256" key="10">
    <source>
        <dbReference type="ARBA" id="ARBA00022840"/>
    </source>
</evidence>
<dbReference type="InterPro" id="IPR027417">
    <property type="entry name" value="P-loop_NTPase"/>
</dbReference>
<evidence type="ECO:0000256" key="8">
    <source>
        <dbReference type="ARBA" id="ARBA00022741"/>
    </source>
</evidence>
<dbReference type="PANTHER" id="PTHR43047">
    <property type="entry name" value="TWO-COMPONENT HISTIDINE PROTEIN KINASE"/>
    <property type="match status" value="1"/>
</dbReference>
<dbReference type="CDD" id="cd17546">
    <property type="entry name" value="REC_hyHK_CKI1_RcsC-like"/>
    <property type="match status" value="1"/>
</dbReference>
<dbReference type="CDD" id="cd16922">
    <property type="entry name" value="HATPase_EvgS-ArcB-TorS-like"/>
    <property type="match status" value="1"/>
</dbReference>
<feature type="coiled-coil region" evidence="14">
    <location>
        <begin position="1840"/>
        <end position="1870"/>
    </location>
</feature>
<evidence type="ECO:0000256" key="7">
    <source>
        <dbReference type="ARBA" id="ARBA00022692"/>
    </source>
</evidence>
<dbReference type="Pfam" id="PF02518">
    <property type="entry name" value="HATPase_c"/>
    <property type="match status" value="1"/>
</dbReference>
<dbReference type="SMART" id="SM00388">
    <property type="entry name" value="HisKA"/>
    <property type="match status" value="1"/>
</dbReference>
<dbReference type="PRINTS" id="PR00344">
    <property type="entry name" value="BCTRLSENSOR"/>
</dbReference>
<dbReference type="SMART" id="SM00065">
    <property type="entry name" value="GAF"/>
    <property type="match status" value="1"/>
</dbReference>
<keyword evidence="4" id="KW-1003">Cell membrane</keyword>
<evidence type="ECO:0000256" key="11">
    <source>
        <dbReference type="ARBA" id="ARBA00022989"/>
    </source>
</evidence>
<evidence type="ECO:0000256" key="3">
    <source>
        <dbReference type="ARBA" id="ARBA00012438"/>
    </source>
</evidence>
<keyword evidence="9 19" id="KW-0418">Kinase</keyword>
<sequence>MADATPVETPRAVEESRNASFRRFFERLREDVKGYVFDDTIPPFHSSYDNWHFFGRRVRSSKSTPSGTASSAPSNTSASRPSSVRTRSDYDGVTVDEERERDQWVVARVSKQVLRLEREFKLCQTLHEKASQRRHFVEPLDFFRLPVRQPGEVTLCASIVRAPSKNYLSEVLEFGPNFYLGSSDSSQVQRREQIELLTFLDFAIGTTECLEILHHGNDMVHGEIRGDAFHFNRDTRAVRMINFGSGVRSFEHGLSSANWSTLMSERGIQQRLMSVAPEQTGRLPAEPDARTDIYSLGILLWTILTGRVPFEGITPLDIMQNVLSRRIAPCSSIRQDVPDAVSKVLQKMTSRSMEDRYNSTTGVKHDFQVLKRILTDGDQSALSDFRVATADVSCFFVLPSTLVGRENQRDTILNIIEKAAKKSARAAPVTRAGLKSLSSSSSLIQGERSELFDETMSDSTSSTGGRDHRRDDSRLSSIPEFSPYENNIRQEKFEAAMSNRSGSVASSVATEENDIKPLEKQDSTDSRGSISNNLHSNGGSLHQTLSSYQINGERSTADSGSMLRTAQKLKRKGKAEIIGIYGATGCGKSALIQSLQSTARRHCYFASAKFDQVRNSPFEAMVRVMSSLFRQIFSENDVNTPFHENIRIFVKPFWGVFHSFLDLPIWLLDGKASDAGATSPKTSLGVAPDRKSCNLANAQDWLRMGGSNKSSRFLHIFLDVLRLLAVQKLVTWVLEDLESADPESLELIQIIVKNRLPIVLLLSYSREDMLNEPIKRILEHAVKVEVGPWSEAETAKFISETLHRPEEDITPLIGVVQEKTQGNPFAVREMLDSAHRGKAITFCWQHSLWEFSMDKLFEQFAGPDAYSSNDFVLRRMRTLSIDARTMLAWASLMGNSFQFHYIRGVMSCSCASLIEQPLIPPISKDAVAGLQIALASFVVMPTEHEDRFKFSHDRYIAAAEVLADQYDKSAMHYVAAASIIKHDPYDPVTQPSKALFELARHICEGIETIKRRVQNKFLYRDLLYQAAETARESGARTSGLYYFKHCLQLLPDDPWDEHSGDTTYTECLTLKTRAAEAYWYSGQHAEAAKLLEEVNSHAREVSDRAPVAILRSRMFAQRGDSAAAFELLKTALAELGLDIPDRTWDEADDEFQRLVPLIRSNLPQTDGFDSASVDKDLTTLAALLTELQSAAFWNSDILFFNASLTILSCFLERGLFPQVALGYVNLAAIAASRFSMITTAVEFGNTSVRILELFESESYTLGRGLTLHVLWLGHIQLPIRDNFRVLNQGLEAASAAGDKILHLLSIGITAAMRLWSSDNLAEIELFIASVGEEFPEWPQNTRGGAFLMGVRQYVRALAGKTYYGSPAQVLCDASHSTTDYVDYLKSTVSNPDRPLSIYYSYEMEALYRFGHYKEAMEFGLQLLPLIDGLLCMRYRYGTMFYTAMAILARIREDPGRSDRADLLARVGEYTAQIEVVASVNSINFAVFLNLLSAELADVEERYGEVLGFYEEAVNHANLTSNLLEEALCNELYGEWLVRRGAARPARGILLDCVSAYRRVGAFGKAEHVSQQYDYLLSGTMSLSAVHAGTQTATNEDAGTDDPAYADKLESITRDHVPQSSADRTNEWLDPQPIPAAHTDADGKEASTVLSSAVGLDMIDLAGILQSSQLLSSELQVDRLLARLTSIIVDSTGAELVGLVVEAEGGEYCLASLGTPDGITAHEQPIPLDQVDVVLQQVTLFCLRFKENVFLSNILEDERFSNVPESWLKENPEGASMISIPILHGNNVLLGSLYCQAPPNSFTERTVTLLKLLVNQIAISIANALLFKRSEKIQASNTSMLEVQKQALAQAREAEKKAKAAEVKAMEMVRLKEEAAKAKSMFLANVSHELRTPLNGVIGMSEMLKSTQLSKEQEEHADSIRVCADTLLSVINDILDFSKLEAGKMQVFSVPLSLGETINEVVRALSYTNLERNLETITALELPPELVVMGDPVRLHQILMNLMSNAYKFTSKGSVTIRATVDSEDDEVIKVTISVADTGIGISEEQQKKLFLPFSQADSSTARSYGGTGLGLSICKAILENVMHGQIWLTSAPGVGTTVSFSLPFKKVHPGGDSTQSNGPTPHSRETDPMAIFTPPAVDDGPGARAIRSLQGIPRDQLRVCIAEDNPINQKIAISFVRKLSFRCEAYGDGQQAVDALTRASEEGDPFHLVLMDVQMPVLDGYNATREIRKHSDPAVRDILVIAMTASAIRGDREKCLEAGMNNYLAKPVRADTLKQMLESYLHQPAKAMPNLQEEANQLVNRVVSGSGAKSGATGNDGKVEAKTNDSTTTATTNRLGNNAEETAPRDEPSVSPRSDTTEIHVGTSKKTELPERPARDLRTASSSSKQKSQESNNAPVTRSTGSPRPSAWRGGPGVERALDERRKKTEDGSSGSST</sequence>
<keyword evidence="7" id="KW-0812">Transmembrane</keyword>
<dbReference type="FunFam" id="1.10.287.130:FF:000003">
    <property type="entry name" value="Histidine kinase"/>
    <property type="match status" value="1"/>
</dbReference>
<feature type="domain" description="Protein kinase" evidence="16">
    <location>
        <begin position="58"/>
        <end position="368"/>
    </location>
</feature>
<keyword evidence="6" id="KW-0808">Transferase</keyword>
<comment type="catalytic activity">
    <reaction evidence="1">
        <text>ATP + protein L-histidine = ADP + protein N-phospho-L-histidine.</text>
        <dbReference type="EC" id="2.7.13.3"/>
    </reaction>
</comment>
<dbReference type="InterPro" id="IPR003018">
    <property type="entry name" value="GAF"/>
</dbReference>
<feature type="compositionally biased region" description="Low complexity" evidence="15">
    <location>
        <begin position="2381"/>
        <end position="2391"/>
    </location>
</feature>
<feature type="compositionally biased region" description="Basic and acidic residues" evidence="15">
    <location>
        <begin position="2365"/>
        <end position="2378"/>
    </location>
</feature>
<keyword evidence="10" id="KW-0067">ATP-binding</keyword>
<feature type="compositionally biased region" description="Polar residues" evidence="15">
    <location>
        <begin position="526"/>
        <end position="543"/>
    </location>
</feature>
<evidence type="ECO:0000256" key="1">
    <source>
        <dbReference type="ARBA" id="ARBA00000085"/>
    </source>
</evidence>
<feature type="domain" description="Histidine kinase" evidence="17">
    <location>
        <begin position="1884"/>
        <end position="2106"/>
    </location>
</feature>
<feature type="compositionally biased region" description="Basic and acidic residues" evidence="15">
    <location>
        <begin position="465"/>
        <end position="474"/>
    </location>
</feature>
<feature type="modified residue" description="4-aspartylphosphate" evidence="13">
    <location>
        <position position="2212"/>
    </location>
</feature>
<accession>A0A0F4G495</accession>
<evidence type="ECO:0000259" key="16">
    <source>
        <dbReference type="PROSITE" id="PS50011"/>
    </source>
</evidence>
<dbReference type="SMART" id="SM00448">
    <property type="entry name" value="REC"/>
    <property type="match status" value="1"/>
</dbReference>
<dbReference type="EMBL" id="LAFY01005852">
    <property type="protein sequence ID" value="KJX92181.1"/>
    <property type="molecule type" value="Genomic_DNA"/>
</dbReference>
<reference evidence="19 20" key="1">
    <citation type="submission" date="2015-03" db="EMBL/GenBank/DDBJ databases">
        <title>RNA-seq based gene annotation and comparative genomics of four Zymoseptoria species reveal species-specific pathogenicity related genes and transposable element activity.</title>
        <authorList>
            <person name="Grandaubert J."/>
            <person name="Bhattacharyya A."/>
            <person name="Stukenbrock E.H."/>
        </authorList>
    </citation>
    <scope>NUCLEOTIDE SEQUENCE [LARGE SCALE GENOMIC DNA]</scope>
    <source>
        <strain evidence="19 20">Zb18110</strain>
    </source>
</reference>
<evidence type="ECO:0000313" key="20">
    <source>
        <dbReference type="Proteomes" id="UP000033647"/>
    </source>
</evidence>
<feature type="domain" description="Response regulatory" evidence="18">
    <location>
        <begin position="2158"/>
        <end position="2281"/>
    </location>
</feature>
<dbReference type="InterPro" id="IPR003661">
    <property type="entry name" value="HisK_dim/P_dom"/>
</dbReference>
<dbReference type="CDD" id="cd00082">
    <property type="entry name" value="HisKA"/>
    <property type="match status" value="1"/>
</dbReference>
<dbReference type="OrthoDB" id="60033at2759"/>
<dbReference type="Gene3D" id="1.10.510.10">
    <property type="entry name" value="Transferase(Phosphotransferase) domain 1"/>
    <property type="match status" value="1"/>
</dbReference>
<feature type="region of interest" description="Disordered" evidence="15">
    <location>
        <begin position="62"/>
        <end position="94"/>
    </location>
</feature>
<dbReference type="PROSITE" id="PS50109">
    <property type="entry name" value="HIS_KIN"/>
    <property type="match status" value="1"/>
</dbReference>
<dbReference type="EC" id="2.7.13.3" evidence="3"/>
<dbReference type="GO" id="GO:0005524">
    <property type="term" value="F:ATP binding"/>
    <property type="evidence" value="ECO:0007669"/>
    <property type="project" value="UniProtKB-KW"/>
</dbReference>
<evidence type="ECO:0000256" key="4">
    <source>
        <dbReference type="ARBA" id="ARBA00022475"/>
    </source>
</evidence>
<dbReference type="SUPFAM" id="SSF47384">
    <property type="entry name" value="Homodimeric domain of signal transducing histidine kinase"/>
    <property type="match status" value="1"/>
</dbReference>
<evidence type="ECO:0000256" key="6">
    <source>
        <dbReference type="ARBA" id="ARBA00022679"/>
    </source>
</evidence>
<evidence type="ECO:0000259" key="17">
    <source>
        <dbReference type="PROSITE" id="PS50109"/>
    </source>
</evidence>
<dbReference type="SUPFAM" id="SSF56112">
    <property type="entry name" value="Protein kinase-like (PK-like)"/>
    <property type="match status" value="1"/>
</dbReference>
<dbReference type="Gene3D" id="1.10.287.130">
    <property type="match status" value="1"/>
</dbReference>
<keyword evidence="14" id="KW-0175">Coiled coil</keyword>
<dbReference type="GO" id="GO:0005886">
    <property type="term" value="C:plasma membrane"/>
    <property type="evidence" value="ECO:0007669"/>
    <property type="project" value="UniProtKB-SubCell"/>
</dbReference>
<dbReference type="InterPro" id="IPR011009">
    <property type="entry name" value="Kinase-like_dom_sf"/>
</dbReference>
<dbReference type="SUPFAM" id="SSF55874">
    <property type="entry name" value="ATPase domain of HSP90 chaperone/DNA topoisomerase II/histidine kinase"/>
    <property type="match status" value="1"/>
</dbReference>
<dbReference type="InterPro" id="IPR041664">
    <property type="entry name" value="AAA_16"/>
</dbReference>
<comment type="subcellular location">
    <subcellularLocation>
        <location evidence="2">Cell membrane</location>
        <topology evidence="2">Multi-pass membrane protein</topology>
    </subcellularLocation>
</comment>
<name>A0A0F4G495_9PEZI</name>
<dbReference type="GO" id="GO:0000155">
    <property type="term" value="F:phosphorelay sensor kinase activity"/>
    <property type="evidence" value="ECO:0007669"/>
    <property type="project" value="InterPro"/>
</dbReference>
<proteinExistence type="predicted"/>
<feature type="compositionally biased region" description="Low complexity" evidence="15">
    <location>
        <begin position="62"/>
        <end position="83"/>
    </location>
</feature>
<organism evidence="19 20">
    <name type="scientific">Zymoseptoria brevis</name>
    <dbReference type="NCBI Taxonomy" id="1047168"/>
    <lineage>
        <taxon>Eukaryota</taxon>
        <taxon>Fungi</taxon>
        <taxon>Dikarya</taxon>
        <taxon>Ascomycota</taxon>
        <taxon>Pezizomycotina</taxon>
        <taxon>Dothideomycetes</taxon>
        <taxon>Dothideomycetidae</taxon>
        <taxon>Mycosphaerellales</taxon>
        <taxon>Mycosphaerellaceae</taxon>
        <taxon>Zymoseptoria</taxon>
    </lineage>
</organism>
<dbReference type="InterPro" id="IPR029016">
    <property type="entry name" value="GAF-like_dom_sf"/>
</dbReference>
<evidence type="ECO:0000256" key="12">
    <source>
        <dbReference type="ARBA" id="ARBA00023136"/>
    </source>
</evidence>
<dbReference type="SMART" id="SM00220">
    <property type="entry name" value="S_TKc"/>
    <property type="match status" value="1"/>
</dbReference>
<dbReference type="InterPro" id="IPR036890">
    <property type="entry name" value="HATPase_C_sf"/>
</dbReference>
<dbReference type="PANTHER" id="PTHR43047:SF46">
    <property type="entry name" value="HISTIDINE KINASE_RESPONSE REGULATOR, PUTATIVE (AFU_ORTHOLOGUE AFUA_3G12550)-RELATED"/>
    <property type="match status" value="1"/>
</dbReference>
<dbReference type="FunFam" id="1.10.510.10:FF:000579">
    <property type="entry name" value="Sensor histidine kinase/response regulator, putative"/>
    <property type="match status" value="1"/>
</dbReference>
<dbReference type="Gene3D" id="3.30.450.40">
    <property type="match status" value="1"/>
</dbReference>